<name>A0ABU2MFX2_9ACTN</name>
<keyword evidence="3" id="KW-1185">Reference proteome</keyword>
<dbReference type="EMBL" id="JAVREP010000025">
    <property type="protein sequence ID" value="MDT0331591.1"/>
    <property type="molecule type" value="Genomic_DNA"/>
</dbReference>
<feature type="compositionally biased region" description="Basic and acidic residues" evidence="1">
    <location>
        <begin position="99"/>
        <end position="116"/>
    </location>
</feature>
<sequence>MTNITTNFVAQSRQSLTAAPGTAMRGLSGGLALRGERAIACGAFTGAGSVWSEGALQGTRIGEGIQGGLGGFGLRPGAQVILAAKSESHGSGVSTGNESARDRGALTADHVEETPRRYGASGECSRRNPAW</sequence>
<feature type="region of interest" description="Disordered" evidence="1">
    <location>
        <begin position="86"/>
        <end position="131"/>
    </location>
</feature>
<evidence type="ECO:0000313" key="2">
    <source>
        <dbReference type="EMBL" id="MDT0331591.1"/>
    </source>
</evidence>
<feature type="compositionally biased region" description="Polar residues" evidence="1">
    <location>
        <begin position="89"/>
        <end position="98"/>
    </location>
</feature>
<protein>
    <submittedName>
        <fullName evidence="2">Uncharacterized protein</fullName>
    </submittedName>
</protein>
<organism evidence="2 3">
    <name type="scientific">Nocardiopsis lambiniae</name>
    <dbReference type="NCBI Taxonomy" id="3075539"/>
    <lineage>
        <taxon>Bacteria</taxon>
        <taxon>Bacillati</taxon>
        <taxon>Actinomycetota</taxon>
        <taxon>Actinomycetes</taxon>
        <taxon>Streptosporangiales</taxon>
        <taxon>Nocardiopsidaceae</taxon>
        <taxon>Nocardiopsis</taxon>
    </lineage>
</organism>
<evidence type="ECO:0000313" key="3">
    <source>
        <dbReference type="Proteomes" id="UP001183390"/>
    </source>
</evidence>
<evidence type="ECO:0000256" key="1">
    <source>
        <dbReference type="SAM" id="MobiDB-lite"/>
    </source>
</evidence>
<reference evidence="3" key="1">
    <citation type="submission" date="2023-07" db="EMBL/GenBank/DDBJ databases">
        <title>30 novel species of actinomycetes from the DSMZ collection.</title>
        <authorList>
            <person name="Nouioui I."/>
        </authorList>
    </citation>
    <scope>NUCLEOTIDE SEQUENCE [LARGE SCALE GENOMIC DNA]</scope>
    <source>
        <strain evidence="3">DSM 44743</strain>
    </source>
</reference>
<dbReference type="RefSeq" id="WP_311514075.1">
    <property type="nucleotide sequence ID" value="NZ_JAVREP010000025.1"/>
</dbReference>
<gene>
    <name evidence="2" type="ORF">RM479_24550</name>
</gene>
<dbReference type="Proteomes" id="UP001183390">
    <property type="component" value="Unassembled WGS sequence"/>
</dbReference>
<proteinExistence type="predicted"/>
<comment type="caution">
    <text evidence="2">The sequence shown here is derived from an EMBL/GenBank/DDBJ whole genome shotgun (WGS) entry which is preliminary data.</text>
</comment>
<accession>A0ABU2MFX2</accession>